<dbReference type="STRING" id="1307839.L21SP5_02475"/>
<dbReference type="EC" id="1.1.1.133" evidence="3 6"/>
<protein>
    <recommendedName>
        <fullName evidence="4 6">dTDP-4-dehydrorhamnose reductase</fullName>
        <ecNumber evidence="3 6">1.1.1.133</ecNumber>
    </recommendedName>
</protein>
<gene>
    <name evidence="8" type="primary">rmlD</name>
    <name evidence="8" type="ORF">L21SP5_02475</name>
</gene>
<dbReference type="PANTHER" id="PTHR10491:SF4">
    <property type="entry name" value="METHIONINE ADENOSYLTRANSFERASE 2 SUBUNIT BETA"/>
    <property type="match status" value="1"/>
</dbReference>
<evidence type="ECO:0000313" key="9">
    <source>
        <dbReference type="Proteomes" id="UP000064893"/>
    </source>
</evidence>
<evidence type="ECO:0000256" key="1">
    <source>
        <dbReference type="ARBA" id="ARBA00004781"/>
    </source>
</evidence>
<sequence>MTKILLTGSNGFLGQHIAAQASKIPNMHLTGWSKRGAIHNYCNDFKTINLLENDITPEMVAPFDAVIHTAALSHVDYCEQHREEAFRINVEATRQIAKACRQTGTHLIHLSSDFVFPGKNEPVAENDKTNPVNYYGRTKEMAELYVQSICPQSTIIRPVLIFGPVLSGTRSNLVLWVKSALEADKAIQVTSDHMRTATYVKDLAALCLQAAQKPQRGIYHACGADYLSVHEMALQVANVFELDSQLITPVHSDTFANQAPRPACSNFSAKKTIHDFGFQNRSFQKALRDMV</sequence>
<keyword evidence="6 8" id="KW-0560">Oxidoreductase</keyword>
<name>A0A0S2I1E1_9BACT</name>
<dbReference type="OrthoDB" id="9803892at2"/>
<dbReference type="PANTHER" id="PTHR10491">
    <property type="entry name" value="DTDP-4-DEHYDRORHAMNOSE REDUCTASE"/>
    <property type="match status" value="1"/>
</dbReference>
<proteinExistence type="inferred from homology"/>
<dbReference type="SUPFAM" id="SSF51735">
    <property type="entry name" value="NAD(P)-binding Rossmann-fold domains"/>
    <property type="match status" value="1"/>
</dbReference>
<dbReference type="InterPro" id="IPR036291">
    <property type="entry name" value="NAD(P)-bd_dom_sf"/>
</dbReference>
<dbReference type="KEGG" id="blq:L21SP5_02475"/>
<dbReference type="UniPathway" id="UPA00124"/>
<dbReference type="Gene3D" id="3.40.50.720">
    <property type="entry name" value="NAD(P)-binding Rossmann-like Domain"/>
    <property type="match status" value="1"/>
</dbReference>
<dbReference type="GO" id="GO:0005829">
    <property type="term" value="C:cytosol"/>
    <property type="evidence" value="ECO:0007669"/>
    <property type="project" value="TreeGrafter"/>
</dbReference>
<comment type="similarity">
    <text evidence="2 6">Belongs to the dTDP-4-dehydrorhamnose reductase family.</text>
</comment>
<comment type="pathway">
    <text evidence="1 6">Carbohydrate biosynthesis; dTDP-L-rhamnose biosynthesis.</text>
</comment>
<keyword evidence="9" id="KW-1185">Reference proteome</keyword>
<reference evidence="8 9" key="1">
    <citation type="submission" date="2015-11" db="EMBL/GenBank/DDBJ databases">
        <title>Description and complete genome sequence of a novel strain predominating in hypersaline microbial mats and representing a new family of the Bacteriodetes phylum.</title>
        <authorList>
            <person name="Spring S."/>
            <person name="Bunk B."/>
            <person name="Sproer C."/>
            <person name="Klenk H.-P."/>
        </authorList>
    </citation>
    <scope>NUCLEOTIDE SEQUENCE [LARGE SCALE GENOMIC DNA]</scope>
    <source>
        <strain evidence="8 9">L21-Spi-D4</strain>
    </source>
</reference>
<evidence type="ECO:0000256" key="4">
    <source>
        <dbReference type="ARBA" id="ARBA00017099"/>
    </source>
</evidence>
<dbReference type="CDD" id="cd05254">
    <property type="entry name" value="dTDP_HR_like_SDR_e"/>
    <property type="match status" value="1"/>
</dbReference>
<dbReference type="RefSeq" id="WP_057953502.1">
    <property type="nucleotide sequence ID" value="NZ_CP013118.1"/>
</dbReference>
<dbReference type="GO" id="GO:0019305">
    <property type="term" value="P:dTDP-rhamnose biosynthetic process"/>
    <property type="evidence" value="ECO:0007669"/>
    <property type="project" value="UniProtKB-UniPathway"/>
</dbReference>
<dbReference type="InterPro" id="IPR029903">
    <property type="entry name" value="RmlD-like-bd"/>
</dbReference>
<evidence type="ECO:0000313" key="8">
    <source>
        <dbReference type="EMBL" id="ALO16100.1"/>
    </source>
</evidence>
<evidence type="ECO:0000259" key="7">
    <source>
        <dbReference type="Pfam" id="PF04321"/>
    </source>
</evidence>
<evidence type="ECO:0000256" key="2">
    <source>
        <dbReference type="ARBA" id="ARBA00010944"/>
    </source>
</evidence>
<organism evidence="8 9">
    <name type="scientific">Salinivirga cyanobacteriivorans</name>
    <dbReference type="NCBI Taxonomy" id="1307839"/>
    <lineage>
        <taxon>Bacteria</taxon>
        <taxon>Pseudomonadati</taxon>
        <taxon>Bacteroidota</taxon>
        <taxon>Bacteroidia</taxon>
        <taxon>Bacteroidales</taxon>
        <taxon>Salinivirgaceae</taxon>
        <taxon>Salinivirga</taxon>
    </lineage>
</organism>
<dbReference type="AlphaFoldDB" id="A0A0S2I1E1"/>
<dbReference type="InterPro" id="IPR005913">
    <property type="entry name" value="dTDP_dehydrorham_reduct"/>
</dbReference>
<evidence type="ECO:0000256" key="5">
    <source>
        <dbReference type="ARBA" id="ARBA00048200"/>
    </source>
</evidence>
<dbReference type="Proteomes" id="UP000064893">
    <property type="component" value="Chromosome"/>
</dbReference>
<evidence type="ECO:0000256" key="3">
    <source>
        <dbReference type="ARBA" id="ARBA00012929"/>
    </source>
</evidence>
<comment type="catalytic activity">
    <reaction evidence="5">
        <text>dTDP-beta-L-rhamnose + NADP(+) = dTDP-4-dehydro-beta-L-rhamnose + NADPH + H(+)</text>
        <dbReference type="Rhea" id="RHEA:21796"/>
        <dbReference type="ChEBI" id="CHEBI:15378"/>
        <dbReference type="ChEBI" id="CHEBI:57510"/>
        <dbReference type="ChEBI" id="CHEBI:57783"/>
        <dbReference type="ChEBI" id="CHEBI:58349"/>
        <dbReference type="ChEBI" id="CHEBI:62830"/>
        <dbReference type="EC" id="1.1.1.133"/>
    </reaction>
</comment>
<comment type="function">
    <text evidence="6">Catalyzes the reduction of dTDP-6-deoxy-L-lyxo-4-hexulose to yield dTDP-L-rhamnose.</text>
</comment>
<keyword evidence="6" id="KW-0521">NADP</keyword>
<evidence type="ECO:0000256" key="6">
    <source>
        <dbReference type="RuleBase" id="RU364082"/>
    </source>
</evidence>
<dbReference type="GO" id="GO:0008831">
    <property type="term" value="F:dTDP-4-dehydrorhamnose reductase activity"/>
    <property type="evidence" value="ECO:0007669"/>
    <property type="project" value="UniProtKB-EC"/>
</dbReference>
<dbReference type="EMBL" id="CP013118">
    <property type="protein sequence ID" value="ALO16100.1"/>
    <property type="molecule type" value="Genomic_DNA"/>
</dbReference>
<accession>A0A0S2I1E1</accession>
<feature type="domain" description="RmlD-like substrate binding" evidence="7">
    <location>
        <begin position="3"/>
        <end position="291"/>
    </location>
</feature>
<dbReference type="Pfam" id="PF04321">
    <property type="entry name" value="RmlD_sub_bind"/>
    <property type="match status" value="1"/>
</dbReference>